<dbReference type="GO" id="GO:0106435">
    <property type="term" value="F:carboxylesterase activity"/>
    <property type="evidence" value="ECO:0007669"/>
    <property type="project" value="UniProtKB-EC"/>
</dbReference>
<dbReference type="Proteomes" id="UP000194968">
    <property type="component" value="Unassembled WGS sequence"/>
</dbReference>
<dbReference type="OrthoDB" id="5590073at2"/>
<dbReference type="Pfam" id="PF06500">
    <property type="entry name" value="FrsA-like"/>
    <property type="match status" value="1"/>
</dbReference>
<organism evidence="4 5">
    <name type="scientific">Gilliamella apis</name>
    <dbReference type="NCBI Taxonomy" id="1970738"/>
    <lineage>
        <taxon>Bacteria</taxon>
        <taxon>Pseudomonadati</taxon>
        <taxon>Pseudomonadota</taxon>
        <taxon>Gammaproteobacteria</taxon>
        <taxon>Orbales</taxon>
        <taxon>Orbaceae</taxon>
        <taxon>Gilliamella</taxon>
    </lineage>
</organism>
<comment type="function">
    <text evidence="3">Catalyzes the hydrolysis of esters.</text>
</comment>
<dbReference type="InterPro" id="IPR043423">
    <property type="entry name" value="FrsA"/>
</dbReference>
<dbReference type="EC" id="3.1.1.1" evidence="3"/>
<name>A0A242NWV7_9GAMM</name>
<evidence type="ECO:0000256" key="3">
    <source>
        <dbReference type="HAMAP-Rule" id="MF_01063"/>
    </source>
</evidence>
<dbReference type="InterPro" id="IPR050261">
    <property type="entry name" value="FrsA_esterase"/>
</dbReference>
<evidence type="ECO:0000256" key="1">
    <source>
        <dbReference type="ARBA" id="ARBA00022487"/>
    </source>
</evidence>
<accession>A0A242NWV7</accession>
<protein>
    <recommendedName>
        <fullName evidence="3">Esterase FrsA</fullName>
        <ecNumber evidence="3">3.1.1.1</ecNumber>
    </recommendedName>
</protein>
<proteinExistence type="inferred from homology"/>
<reference evidence="4 5" key="1">
    <citation type="submission" date="2017-03" db="EMBL/GenBank/DDBJ databases">
        <title>Comparative genomics of honeybee gut symbionts reveal geographically distinct and subgroup specific antibiotic resistance.</title>
        <authorList>
            <person name="Ludvigsen J."/>
            <person name="Porcellato D."/>
            <person name="Labee-Lund T.M."/>
            <person name="Amdam G.V."/>
            <person name="Rudi K."/>
        </authorList>
    </citation>
    <scope>NUCLEOTIDE SEQUENCE [LARGE SCALE GENOMIC DNA]</scope>
    <source>
        <strain evidence="4 5">A-4-12</strain>
    </source>
</reference>
<dbReference type="HAMAP" id="MF_01063">
    <property type="entry name" value="FrsA"/>
    <property type="match status" value="1"/>
</dbReference>
<comment type="catalytic activity">
    <reaction evidence="3">
        <text>a carboxylic ester + H2O = an alcohol + a carboxylate + H(+)</text>
        <dbReference type="Rhea" id="RHEA:21164"/>
        <dbReference type="ChEBI" id="CHEBI:15377"/>
        <dbReference type="ChEBI" id="CHEBI:15378"/>
        <dbReference type="ChEBI" id="CHEBI:29067"/>
        <dbReference type="ChEBI" id="CHEBI:30879"/>
        <dbReference type="ChEBI" id="CHEBI:33308"/>
        <dbReference type="EC" id="3.1.1.1"/>
    </reaction>
</comment>
<gene>
    <name evidence="3" type="primary">frsA</name>
    <name evidence="4" type="ORF">B6D06_02090</name>
</gene>
<dbReference type="InterPro" id="IPR029058">
    <property type="entry name" value="AB_hydrolase_fold"/>
</dbReference>
<keyword evidence="2 3" id="KW-0378">Hydrolase</keyword>
<comment type="similarity">
    <text evidence="3">Belongs to the FrsA family.</text>
</comment>
<dbReference type="SUPFAM" id="SSF53474">
    <property type="entry name" value="alpha/beta-Hydrolases"/>
    <property type="match status" value="1"/>
</dbReference>
<comment type="caution">
    <text evidence="4">The sequence shown here is derived from an EMBL/GenBank/DDBJ whole genome shotgun (WGS) entry which is preliminary data.</text>
</comment>
<dbReference type="InterPro" id="IPR010520">
    <property type="entry name" value="FrsA-like"/>
</dbReference>
<dbReference type="AlphaFoldDB" id="A0A242NWV7"/>
<dbReference type="PANTHER" id="PTHR22946">
    <property type="entry name" value="DIENELACTONE HYDROLASE DOMAIN-CONTAINING PROTEIN-RELATED"/>
    <property type="match status" value="1"/>
</dbReference>
<dbReference type="NCBIfam" id="NF003460">
    <property type="entry name" value="PRK05077.1"/>
    <property type="match status" value="1"/>
</dbReference>
<dbReference type="PANTHER" id="PTHR22946:SF4">
    <property type="entry name" value="ESTERASE FRSA"/>
    <property type="match status" value="1"/>
</dbReference>
<evidence type="ECO:0000313" key="5">
    <source>
        <dbReference type="Proteomes" id="UP000194968"/>
    </source>
</evidence>
<evidence type="ECO:0000256" key="2">
    <source>
        <dbReference type="ARBA" id="ARBA00022801"/>
    </source>
</evidence>
<evidence type="ECO:0000313" key="4">
    <source>
        <dbReference type="EMBL" id="OTQ52159.1"/>
    </source>
</evidence>
<keyword evidence="1 3" id="KW-0719">Serine esterase</keyword>
<dbReference type="EMBL" id="NASK01000074">
    <property type="protein sequence ID" value="OTQ52159.1"/>
    <property type="molecule type" value="Genomic_DNA"/>
</dbReference>
<dbReference type="Gene3D" id="3.40.50.1820">
    <property type="entry name" value="alpha/beta hydrolase"/>
    <property type="match status" value="1"/>
</dbReference>
<sequence length="420" mass="47700">MVMTENLSEKIFKPQYDYPETSSLINRLDSSNGSSISPLDGEIDSKWYRIINPLLWYWRGLPKLEIEAVLSRIAISTKRHTNDKWLDSVIGYQSGNWIYEFLNQAAMWQAKADNAAQSSLTEESKNSLHQDYLIASEYASIASYPHFKNDELAMYAQTCAYQSYMKALEYSPYSTKQLEFKIENRVIKSILHLPNNSNSGVCPVVLICNGLGNLQIDYYRYFSEYLAPQGFAMLTVDLPTVGYSRNFVLSQNSSQIHQAVIEQLSSVPWVDSNRVIVAGFRFGSHIATRLAYLMPNKIKGLFNFTPFIHQLFVDKALQQNLPNSYKDMLASRLGLTSVSNQQLAAELNYFSLKNQGLLTHSCPVPVMNIIFEDDKLSNLSEAKLIQSTKQSKIVTIPKTPLQKGLQNAFTQSVKWMESIL</sequence>